<sequence length="213" mass="23515">MEIVLQKLDLLDILNGTSSCPDATIATNANAVRDWKDKDSSARLELLLHMDDAQKQAVRTLIIANATWVQLRDTYEHTDVSTQVGNLKLLVNQTMSDDQDVEKFIQTWRLAMDDVTLLGLDLPPRVQAILLLGALPSSWQAYISTKATSANLTFPILIPAIIQEQAMYHKLSSGGAASSSSSQSLALYANPRNRYNPRNKSFTPRAPIQAPQP</sequence>
<feature type="compositionally biased region" description="Low complexity" evidence="1">
    <location>
        <begin position="188"/>
        <end position="199"/>
    </location>
</feature>
<gene>
    <name evidence="2" type="ORF">GOP47_0008096</name>
</gene>
<proteinExistence type="predicted"/>
<dbReference type="EMBL" id="JABFUD020000008">
    <property type="protein sequence ID" value="KAI5076031.1"/>
    <property type="molecule type" value="Genomic_DNA"/>
</dbReference>
<dbReference type="OrthoDB" id="1932726at2759"/>
<name>A0A9D4ZK44_ADICA</name>
<feature type="region of interest" description="Disordered" evidence="1">
    <location>
        <begin position="188"/>
        <end position="213"/>
    </location>
</feature>
<organism evidence="2 3">
    <name type="scientific">Adiantum capillus-veneris</name>
    <name type="common">Maidenhair fern</name>
    <dbReference type="NCBI Taxonomy" id="13818"/>
    <lineage>
        <taxon>Eukaryota</taxon>
        <taxon>Viridiplantae</taxon>
        <taxon>Streptophyta</taxon>
        <taxon>Embryophyta</taxon>
        <taxon>Tracheophyta</taxon>
        <taxon>Polypodiopsida</taxon>
        <taxon>Polypodiidae</taxon>
        <taxon>Polypodiales</taxon>
        <taxon>Pteridineae</taxon>
        <taxon>Pteridaceae</taxon>
        <taxon>Vittarioideae</taxon>
        <taxon>Adiantum</taxon>
    </lineage>
</organism>
<accession>A0A9D4ZK44</accession>
<dbReference type="Pfam" id="PF14223">
    <property type="entry name" value="Retrotran_gag_2"/>
    <property type="match status" value="1"/>
</dbReference>
<evidence type="ECO:0000313" key="2">
    <source>
        <dbReference type="EMBL" id="KAI5076031.1"/>
    </source>
</evidence>
<comment type="caution">
    <text evidence="2">The sequence shown here is derived from an EMBL/GenBank/DDBJ whole genome shotgun (WGS) entry which is preliminary data.</text>
</comment>
<evidence type="ECO:0000256" key="1">
    <source>
        <dbReference type="SAM" id="MobiDB-lite"/>
    </source>
</evidence>
<reference evidence="2" key="1">
    <citation type="submission" date="2021-01" db="EMBL/GenBank/DDBJ databases">
        <title>Adiantum capillus-veneris genome.</title>
        <authorList>
            <person name="Fang Y."/>
            <person name="Liao Q."/>
        </authorList>
    </citation>
    <scope>NUCLEOTIDE SEQUENCE</scope>
    <source>
        <strain evidence="2">H3</strain>
        <tissue evidence="2">Leaf</tissue>
    </source>
</reference>
<evidence type="ECO:0008006" key="4">
    <source>
        <dbReference type="Google" id="ProtNLM"/>
    </source>
</evidence>
<dbReference type="AlphaFoldDB" id="A0A9D4ZK44"/>
<dbReference type="Proteomes" id="UP000886520">
    <property type="component" value="Chromosome 8"/>
</dbReference>
<protein>
    <recommendedName>
        <fullName evidence="4">Retrovirus-related Pol polyprotein from transposon TNT 1-94</fullName>
    </recommendedName>
</protein>
<evidence type="ECO:0000313" key="3">
    <source>
        <dbReference type="Proteomes" id="UP000886520"/>
    </source>
</evidence>
<keyword evidence="3" id="KW-1185">Reference proteome</keyword>